<keyword evidence="1" id="KW-0227">DNA damage</keyword>
<evidence type="ECO:0000313" key="3">
    <source>
        <dbReference type="EMBL" id="KAF0746613.1"/>
    </source>
</evidence>
<dbReference type="SUPFAM" id="SSF52540">
    <property type="entry name" value="P-loop containing nucleoside triphosphate hydrolases"/>
    <property type="match status" value="1"/>
</dbReference>
<dbReference type="InterPro" id="IPR027417">
    <property type="entry name" value="P-loop_NTPase"/>
</dbReference>
<evidence type="ECO:0000259" key="2">
    <source>
        <dbReference type="Pfam" id="PF05970"/>
    </source>
</evidence>
<comment type="caution">
    <text evidence="3">The sequence shown here is derived from an EMBL/GenBank/DDBJ whole genome shotgun (WGS) entry which is preliminary data.</text>
</comment>
<dbReference type="Proteomes" id="UP000469452">
    <property type="component" value="Unassembled WGS sequence"/>
</dbReference>
<comment type="cofactor">
    <cofactor evidence="1">
        <name>Mg(2+)</name>
        <dbReference type="ChEBI" id="CHEBI:18420"/>
    </cofactor>
</comment>
<dbReference type="EMBL" id="VJMI01013888">
    <property type="protein sequence ID" value="KAF0746613.1"/>
    <property type="molecule type" value="Genomic_DNA"/>
</dbReference>
<dbReference type="Gene3D" id="3.40.50.300">
    <property type="entry name" value="P-loop containing nucleotide triphosphate hydrolases"/>
    <property type="match status" value="1"/>
</dbReference>
<dbReference type="GO" id="GO:0006281">
    <property type="term" value="P:DNA repair"/>
    <property type="evidence" value="ECO:0007669"/>
    <property type="project" value="UniProtKB-KW"/>
</dbReference>
<evidence type="ECO:0000313" key="4">
    <source>
        <dbReference type="Proteomes" id="UP000469452"/>
    </source>
</evidence>
<dbReference type="GO" id="GO:0006310">
    <property type="term" value="P:DNA recombination"/>
    <property type="evidence" value="ECO:0007669"/>
    <property type="project" value="UniProtKB-KW"/>
</dbReference>
<keyword evidence="1" id="KW-0547">Nucleotide-binding</keyword>
<dbReference type="AlphaFoldDB" id="A0A6A5AFV4"/>
<feature type="domain" description="DNA helicase Pif1-like DEAD-box helicase" evidence="2">
    <location>
        <begin position="19"/>
        <end position="221"/>
    </location>
</feature>
<sequence length="241" mass="26597">MTDEHMSFVATVFAHIYELGSGKAYFLQGEGGTGKSYVFQILLANVHDKGDIALAVASSGLAALLLMGGTTAHSRFKVPVTNLNDKLNDMSLCHSPKQSSLAKVIRDTKLIVWYEVSMIDKHALDAVDRSFRDIMDNPTALFGGKVVVFSGDFKQILPTNSRGTPFASLEASFRRNSIWNEVKTVKLTKSMRLRGGSDDESIEEWAKTLVDIGNGTYPEQNIYGSPMIRLPDAMTKNWEID</sequence>
<dbReference type="Pfam" id="PF05970">
    <property type="entry name" value="PIF1"/>
    <property type="match status" value="1"/>
</dbReference>
<dbReference type="VEuPathDB" id="FungiDB:H257_07051"/>
<dbReference type="GO" id="GO:0000723">
    <property type="term" value="P:telomere maintenance"/>
    <property type="evidence" value="ECO:0007669"/>
    <property type="project" value="InterPro"/>
</dbReference>
<name>A0A6A5AFV4_APHAT</name>
<proteinExistence type="inferred from homology"/>
<keyword evidence="1" id="KW-0378">Hydrolase</keyword>
<dbReference type="InterPro" id="IPR010285">
    <property type="entry name" value="DNA_helicase_pif1-like_DEAD"/>
</dbReference>
<accession>A0A6A5AFV4</accession>
<organism evidence="3 4">
    <name type="scientific">Aphanomyces astaci</name>
    <name type="common">Crayfish plague agent</name>
    <dbReference type="NCBI Taxonomy" id="112090"/>
    <lineage>
        <taxon>Eukaryota</taxon>
        <taxon>Sar</taxon>
        <taxon>Stramenopiles</taxon>
        <taxon>Oomycota</taxon>
        <taxon>Saprolegniomycetes</taxon>
        <taxon>Saprolegniales</taxon>
        <taxon>Verrucalvaceae</taxon>
        <taxon>Aphanomyces</taxon>
    </lineage>
</organism>
<reference evidence="3 4" key="1">
    <citation type="submission" date="2019-06" db="EMBL/GenBank/DDBJ databases">
        <title>Genomics analysis of Aphanomyces spp. identifies a new class of oomycete effector associated with host adaptation.</title>
        <authorList>
            <person name="Gaulin E."/>
        </authorList>
    </citation>
    <scope>NUCLEOTIDE SEQUENCE [LARGE SCALE GENOMIC DNA]</scope>
    <source>
        <strain evidence="3 4">E</strain>
    </source>
</reference>
<protein>
    <recommendedName>
        <fullName evidence="1">ATP-dependent DNA helicase</fullName>
        <ecNumber evidence="1">5.6.2.3</ecNumber>
    </recommendedName>
</protein>
<dbReference type="GO" id="GO:0005524">
    <property type="term" value="F:ATP binding"/>
    <property type="evidence" value="ECO:0007669"/>
    <property type="project" value="UniProtKB-KW"/>
</dbReference>
<dbReference type="GO" id="GO:0016787">
    <property type="term" value="F:hydrolase activity"/>
    <property type="evidence" value="ECO:0007669"/>
    <property type="project" value="UniProtKB-KW"/>
</dbReference>
<comment type="catalytic activity">
    <reaction evidence="1">
        <text>ATP + H2O = ADP + phosphate + H(+)</text>
        <dbReference type="Rhea" id="RHEA:13065"/>
        <dbReference type="ChEBI" id="CHEBI:15377"/>
        <dbReference type="ChEBI" id="CHEBI:15378"/>
        <dbReference type="ChEBI" id="CHEBI:30616"/>
        <dbReference type="ChEBI" id="CHEBI:43474"/>
        <dbReference type="ChEBI" id="CHEBI:456216"/>
        <dbReference type="EC" id="5.6.2.3"/>
    </reaction>
</comment>
<comment type="similarity">
    <text evidence="1">Belongs to the helicase family.</text>
</comment>
<dbReference type="PANTHER" id="PTHR10492">
    <property type="match status" value="1"/>
</dbReference>
<dbReference type="GO" id="GO:0043139">
    <property type="term" value="F:5'-3' DNA helicase activity"/>
    <property type="evidence" value="ECO:0007669"/>
    <property type="project" value="UniProtKB-EC"/>
</dbReference>
<keyword evidence="1" id="KW-0234">DNA repair</keyword>
<keyword evidence="1" id="KW-0067">ATP-binding</keyword>
<keyword evidence="1" id="KW-0347">Helicase</keyword>
<dbReference type="EC" id="5.6.2.3" evidence="1"/>
<keyword evidence="1" id="KW-0233">DNA recombination</keyword>
<dbReference type="PANTHER" id="PTHR10492:SF57">
    <property type="entry name" value="ATP-DEPENDENT DNA HELICASE"/>
    <property type="match status" value="1"/>
</dbReference>
<gene>
    <name evidence="3" type="ORF">AaE_008059</name>
</gene>
<evidence type="ECO:0000256" key="1">
    <source>
        <dbReference type="RuleBase" id="RU363044"/>
    </source>
</evidence>